<evidence type="ECO:0000256" key="1">
    <source>
        <dbReference type="ARBA" id="ARBA00004726"/>
    </source>
</evidence>
<comment type="pathway">
    <text evidence="1">Cofactor biosynthesis; FAD biosynthesis; FAD from FMN: step 1/1.</text>
</comment>
<dbReference type="EC" id="2.7.7.2" evidence="2"/>
<evidence type="ECO:0000259" key="13">
    <source>
        <dbReference type="Pfam" id="PF01507"/>
    </source>
</evidence>
<dbReference type="Proteomes" id="UP000187283">
    <property type="component" value="Unassembled WGS sequence"/>
</dbReference>
<protein>
    <recommendedName>
        <fullName evidence="2">FAD synthase</fullName>
        <ecNumber evidence="2">2.7.7.2</ecNumber>
    </recommendedName>
    <alternativeName>
        <fullName evidence="10">FAD pyrophosphorylase</fullName>
    </alternativeName>
    <alternativeName>
        <fullName evidence="11">FMN adenylyltransferase</fullName>
    </alternativeName>
</protein>
<keyword evidence="4" id="KW-0288">FMN</keyword>
<reference evidence="14 15" key="1">
    <citation type="submission" date="2017-01" db="EMBL/GenBank/DDBJ databases">
        <authorList>
            <person name="Mah S.A."/>
            <person name="Swanson W.J."/>
            <person name="Moy G.W."/>
            <person name="Vacquier V.D."/>
        </authorList>
    </citation>
    <scope>NUCLEOTIDE SEQUENCE [LARGE SCALE GENOMIC DNA]</scope>
    <source>
        <strain evidence="14 15">GSMNP</strain>
    </source>
</reference>
<dbReference type="STRING" id="133412.A0A1R1YIS4"/>
<dbReference type="GO" id="GO:0003919">
    <property type="term" value="F:FMN adenylyltransferase activity"/>
    <property type="evidence" value="ECO:0007669"/>
    <property type="project" value="UniProtKB-EC"/>
</dbReference>
<dbReference type="PANTHER" id="PTHR23293">
    <property type="entry name" value="FAD SYNTHETASE-RELATED FMN ADENYLYLTRANSFERASE"/>
    <property type="match status" value="1"/>
</dbReference>
<evidence type="ECO:0000256" key="8">
    <source>
        <dbReference type="ARBA" id="ARBA00022827"/>
    </source>
</evidence>
<comment type="catalytic activity">
    <reaction evidence="12">
        <text>FMN + ATP + H(+) = FAD + diphosphate</text>
        <dbReference type="Rhea" id="RHEA:17237"/>
        <dbReference type="ChEBI" id="CHEBI:15378"/>
        <dbReference type="ChEBI" id="CHEBI:30616"/>
        <dbReference type="ChEBI" id="CHEBI:33019"/>
        <dbReference type="ChEBI" id="CHEBI:57692"/>
        <dbReference type="ChEBI" id="CHEBI:58210"/>
        <dbReference type="EC" id="2.7.7.2"/>
    </reaction>
</comment>
<organism evidence="14 15">
    <name type="scientific">Smittium culicis</name>
    <dbReference type="NCBI Taxonomy" id="133412"/>
    <lineage>
        <taxon>Eukaryota</taxon>
        <taxon>Fungi</taxon>
        <taxon>Fungi incertae sedis</taxon>
        <taxon>Zoopagomycota</taxon>
        <taxon>Kickxellomycotina</taxon>
        <taxon>Harpellomycetes</taxon>
        <taxon>Harpellales</taxon>
        <taxon>Legeriomycetaceae</taxon>
        <taxon>Smittium</taxon>
    </lineage>
</organism>
<keyword evidence="7" id="KW-0547">Nucleotide-binding</keyword>
<dbReference type="InterPro" id="IPR014729">
    <property type="entry name" value="Rossmann-like_a/b/a_fold"/>
</dbReference>
<dbReference type="Gene3D" id="3.40.50.620">
    <property type="entry name" value="HUPs"/>
    <property type="match status" value="2"/>
</dbReference>
<keyword evidence="15" id="KW-1185">Reference proteome</keyword>
<sequence>MLATADNFEGTSISFNGGKDCTVVLFLLLSVYYVRNVLLKEKHLLFNDQLCHINLSEIHSCMNNFYIENLKDRRSSEGQLFSDLSQERNKAANFDLEKRNEKLSEHLNVYVENLLCDKVYSANTEFSKVEISEIKSNILLAQALASYKKGNGTVSSSLNENGSSKNPIQFTNSINSVYIKNVETFKELEDYVDTMVDKCKLQHVCIKNNMKDGLFDYKRSNSLCKAIYLGTRLDDPHGKSLKEFKKCDNGWPEFTRISPILKWSYTDIWQFIRHSNVIYCKLYDLGYTSLGDTKSTKLNPALLVNGSYKPAWELLDPTCERNGRA</sequence>
<comment type="caution">
    <text evidence="14">The sequence shown here is derived from an EMBL/GenBank/DDBJ whole genome shotgun (WGS) entry which is preliminary data.</text>
</comment>
<evidence type="ECO:0000256" key="5">
    <source>
        <dbReference type="ARBA" id="ARBA00022679"/>
    </source>
</evidence>
<evidence type="ECO:0000256" key="10">
    <source>
        <dbReference type="ARBA" id="ARBA00031145"/>
    </source>
</evidence>
<evidence type="ECO:0000313" key="15">
    <source>
        <dbReference type="Proteomes" id="UP000187283"/>
    </source>
</evidence>
<evidence type="ECO:0000313" key="14">
    <source>
        <dbReference type="EMBL" id="OMJ26616.1"/>
    </source>
</evidence>
<dbReference type="EMBL" id="LSSN01000001">
    <property type="protein sequence ID" value="OMJ26616.1"/>
    <property type="molecule type" value="Genomic_DNA"/>
</dbReference>
<keyword evidence="5" id="KW-0808">Transferase</keyword>
<evidence type="ECO:0000256" key="4">
    <source>
        <dbReference type="ARBA" id="ARBA00022643"/>
    </source>
</evidence>
<evidence type="ECO:0000256" key="11">
    <source>
        <dbReference type="ARBA" id="ARBA00031871"/>
    </source>
</evidence>
<evidence type="ECO:0000256" key="6">
    <source>
        <dbReference type="ARBA" id="ARBA00022695"/>
    </source>
</evidence>
<keyword evidence="3" id="KW-0285">Flavoprotein</keyword>
<evidence type="ECO:0000256" key="12">
    <source>
        <dbReference type="ARBA" id="ARBA00049494"/>
    </source>
</evidence>
<dbReference type="InterPro" id="IPR002500">
    <property type="entry name" value="PAPS_reduct_dom"/>
</dbReference>
<dbReference type="AlphaFoldDB" id="A0A1R1YIS4"/>
<keyword evidence="6" id="KW-0548">Nucleotidyltransferase</keyword>
<accession>A0A1R1YIS4</accession>
<evidence type="ECO:0000256" key="7">
    <source>
        <dbReference type="ARBA" id="ARBA00022741"/>
    </source>
</evidence>
<keyword evidence="8" id="KW-0274">FAD</keyword>
<dbReference type="OrthoDB" id="270728at2759"/>
<evidence type="ECO:0000256" key="2">
    <source>
        <dbReference type="ARBA" id="ARBA00012393"/>
    </source>
</evidence>
<dbReference type="GO" id="GO:0006747">
    <property type="term" value="P:FAD biosynthetic process"/>
    <property type="evidence" value="ECO:0007669"/>
    <property type="project" value="TreeGrafter"/>
</dbReference>
<name>A0A1R1YIS4_9FUNG</name>
<dbReference type="PANTHER" id="PTHR23293:SF9">
    <property type="entry name" value="FAD SYNTHASE"/>
    <property type="match status" value="1"/>
</dbReference>
<dbReference type="Pfam" id="PF01507">
    <property type="entry name" value="PAPS_reduct"/>
    <property type="match status" value="1"/>
</dbReference>
<dbReference type="GO" id="GO:0005524">
    <property type="term" value="F:ATP binding"/>
    <property type="evidence" value="ECO:0007669"/>
    <property type="project" value="UniProtKB-KW"/>
</dbReference>
<feature type="domain" description="Phosphoadenosine phosphosulphate reductase" evidence="13">
    <location>
        <begin position="225"/>
        <end position="297"/>
    </location>
</feature>
<evidence type="ECO:0000256" key="3">
    <source>
        <dbReference type="ARBA" id="ARBA00022630"/>
    </source>
</evidence>
<dbReference type="SUPFAM" id="SSF52402">
    <property type="entry name" value="Adenine nucleotide alpha hydrolases-like"/>
    <property type="match status" value="1"/>
</dbReference>
<gene>
    <name evidence="14" type="ORF">AYI70_g2</name>
</gene>
<keyword evidence="9" id="KW-0067">ATP-binding</keyword>
<proteinExistence type="predicted"/>
<evidence type="ECO:0000256" key="9">
    <source>
        <dbReference type="ARBA" id="ARBA00022840"/>
    </source>
</evidence>